<name>A0AA45WU79_9CLOT</name>
<feature type="transmembrane region" description="Helical" evidence="1">
    <location>
        <begin position="152"/>
        <end position="173"/>
    </location>
</feature>
<dbReference type="AlphaFoldDB" id="A0AA45WU79"/>
<feature type="transmembrane region" description="Helical" evidence="1">
    <location>
        <begin position="386"/>
        <end position="406"/>
    </location>
</feature>
<feature type="transmembrane region" description="Helical" evidence="1">
    <location>
        <begin position="111"/>
        <end position="140"/>
    </location>
</feature>
<keyword evidence="3" id="KW-1185">Reference proteome</keyword>
<dbReference type="InterPro" id="IPR011470">
    <property type="entry name" value="DUF1576"/>
</dbReference>
<keyword evidence="1" id="KW-1133">Transmembrane helix</keyword>
<feature type="transmembrane region" description="Helical" evidence="1">
    <location>
        <begin position="290"/>
        <end position="309"/>
    </location>
</feature>
<proteinExistence type="predicted"/>
<feature type="transmembrane region" description="Helical" evidence="1">
    <location>
        <begin position="179"/>
        <end position="199"/>
    </location>
</feature>
<feature type="transmembrane region" description="Helical" evidence="1">
    <location>
        <begin position="211"/>
        <end position="229"/>
    </location>
</feature>
<reference evidence="2" key="1">
    <citation type="submission" date="2017-05" db="EMBL/GenBank/DDBJ databases">
        <authorList>
            <person name="Varghese N."/>
            <person name="Submissions S."/>
        </authorList>
    </citation>
    <scope>NUCLEOTIDE SEQUENCE</scope>
    <source>
        <strain evidence="2">Su22</strain>
    </source>
</reference>
<protein>
    <recommendedName>
        <fullName evidence="4">DUF1576 domain-containing protein</fullName>
    </recommendedName>
</protein>
<keyword evidence="1" id="KW-0812">Transmembrane</keyword>
<dbReference type="Pfam" id="PF07613">
    <property type="entry name" value="DUF1576"/>
    <property type="match status" value="2"/>
</dbReference>
<feature type="transmembrane region" description="Helical" evidence="1">
    <location>
        <begin position="249"/>
        <end position="269"/>
    </location>
</feature>
<comment type="caution">
    <text evidence="2">The sequence shown here is derived from an EMBL/GenBank/DDBJ whole genome shotgun (WGS) entry which is preliminary data.</text>
</comment>
<evidence type="ECO:0000313" key="3">
    <source>
        <dbReference type="Proteomes" id="UP001158066"/>
    </source>
</evidence>
<feature type="transmembrane region" description="Helical" evidence="1">
    <location>
        <begin position="321"/>
        <end position="339"/>
    </location>
</feature>
<feature type="transmembrane region" description="Helical" evidence="1">
    <location>
        <begin position="35"/>
        <end position="55"/>
    </location>
</feature>
<evidence type="ECO:0000256" key="1">
    <source>
        <dbReference type="SAM" id="Phobius"/>
    </source>
</evidence>
<accession>A0AA45WU79</accession>
<dbReference type="RefSeq" id="WP_283408261.1">
    <property type="nucleotide sequence ID" value="NZ_FXUF01000002.1"/>
</dbReference>
<dbReference type="EMBL" id="FXUF01000002">
    <property type="protein sequence ID" value="SMP45755.1"/>
    <property type="molecule type" value="Genomic_DNA"/>
</dbReference>
<gene>
    <name evidence="2" type="ORF">SAMN06296020_102362</name>
</gene>
<feature type="transmembrane region" description="Helical" evidence="1">
    <location>
        <begin position="351"/>
        <end position="374"/>
    </location>
</feature>
<feature type="transmembrane region" description="Helical" evidence="1">
    <location>
        <begin position="76"/>
        <end position="99"/>
    </location>
</feature>
<keyword evidence="1" id="KW-0472">Membrane</keyword>
<evidence type="ECO:0008006" key="4">
    <source>
        <dbReference type="Google" id="ProtNLM"/>
    </source>
</evidence>
<evidence type="ECO:0000313" key="2">
    <source>
        <dbReference type="EMBL" id="SMP45755.1"/>
    </source>
</evidence>
<feature type="transmembrane region" description="Helical" evidence="1">
    <location>
        <begin position="413"/>
        <end position="431"/>
    </location>
</feature>
<organism evidence="2 3">
    <name type="scientific">Anoxynatronum buryatiense</name>
    <dbReference type="NCBI Taxonomy" id="489973"/>
    <lineage>
        <taxon>Bacteria</taxon>
        <taxon>Bacillati</taxon>
        <taxon>Bacillota</taxon>
        <taxon>Clostridia</taxon>
        <taxon>Eubacteriales</taxon>
        <taxon>Clostridiaceae</taxon>
        <taxon>Anoxynatronum</taxon>
    </lineage>
</organism>
<dbReference type="Proteomes" id="UP001158066">
    <property type="component" value="Unassembled WGS sequence"/>
</dbReference>
<sequence>MEKSAELTRNAQLPKSEEEIQERKGFVVVDETVKYRIVTVIACILVLSSIFFNTPSEILAGMTRIVVAPSILVTDYLIVGNVGAAFFNSGLLMLAAIAIARRNEVNMNGPVMAAVFTIAGFALFGKNIYNVWAIMVGVLLHARYQQEKFSKFILIAFFGTALGPLISQITFGLGLSPALAFPAGILAGIIAGFCLPPLANHFVKFHQGFNLYNIGFTAGVTGMFFMAMLRAFDFQNPSTLIVAEGYNRLLGTYLFVFFTGMLITGFYFSRRVMPGLTRIWRQSGRLVSDFVTSNGFGASMMNMALLGYISTGYVLLVGGQLNGPTIGGIFTIVGFGAFGKHVKNILPVLAGVYLASLVQVWEVNATGALLAALFGTTLAPIAGYYGWGYGIIAGFFHMSMVMNVGYLHGGMNLYNNGFSGGFVAAVLVPIFDALKKSS</sequence>